<dbReference type="InterPro" id="IPR008144">
    <property type="entry name" value="Guanylate_kin-like_dom"/>
</dbReference>
<dbReference type="EC" id="2.7.4.8" evidence="3 11"/>
<comment type="caution">
    <text evidence="13">The sequence shown here is derived from an EMBL/GenBank/DDBJ whole genome shotgun (WGS) entry which is preliminary data.</text>
</comment>
<dbReference type="Pfam" id="PF00625">
    <property type="entry name" value="Guanylate_kin"/>
    <property type="match status" value="1"/>
</dbReference>
<evidence type="ECO:0000256" key="9">
    <source>
        <dbReference type="ARBA" id="ARBA00030128"/>
    </source>
</evidence>
<evidence type="ECO:0000313" key="14">
    <source>
        <dbReference type="Proteomes" id="UP000261739"/>
    </source>
</evidence>
<dbReference type="FunFam" id="3.30.63.10:FF:000002">
    <property type="entry name" value="Guanylate kinase 1"/>
    <property type="match status" value="1"/>
</dbReference>
<keyword evidence="5 11" id="KW-0808">Transferase</keyword>
<dbReference type="InterPro" id="IPR017665">
    <property type="entry name" value="Guanylate_kinase"/>
</dbReference>
<dbReference type="HAMAP" id="MF_00328">
    <property type="entry name" value="Guanylate_kinase"/>
    <property type="match status" value="1"/>
</dbReference>
<keyword evidence="11" id="KW-0963">Cytoplasm</keyword>
<keyword evidence="8 11" id="KW-0067">ATP-binding</keyword>
<dbReference type="SMART" id="SM00072">
    <property type="entry name" value="GuKc"/>
    <property type="match status" value="1"/>
</dbReference>
<comment type="subcellular location">
    <subcellularLocation>
        <location evidence="11">Cytoplasm</location>
    </subcellularLocation>
</comment>
<dbReference type="PROSITE" id="PS00856">
    <property type="entry name" value="GUANYLATE_KINASE_1"/>
    <property type="match status" value="1"/>
</dbReference>
<dbReference type="InterPro" id="IPR008145">
    <property type="entry name" value="GK/Ca_channel_bsu"/>
</dbReference>
<dbReference type="PROSITE" id="PS50052">
    <property type="entry name" value="GUANYLATE_KINASE_2"/>
    <property type="match status" value="1"/>
</dbReference>
<name>A0A3D4SZY1_9CORY</name>
<feature type="domain" description="Guanylate kinase-like" evidence="12">
    <location>
        <begin position="15"/>
        <end position="195"/>
    </location>
</feature>
<dbReference type="GO" id="GO:0005829">
    <property type="term" value="C:cytosol"/>
    <property type="evidence" value="ECO:0007669"/>
    <property type="project" value="TreeGrafter"/>
</dbReference>
<dbReference type="GO" id="GO:0004385">
    <property type="term" value="F:GMP kinase activity"/>
    <property type="evidence" value="ECO:0007669"/>
    <property type="project" value="UniProtKB-UniRule"/>
</dbReference>
<comment type="function">
    <text evidence="1 11">Essential for recycling GMP and indirectly, cGMP.</text>
</comment>
<dbReference type="STRING" id="863239.GCA_000213935_02776"/>
<keyword evidence="7 11" id="KW-0418">Kinase</keyword>
<accession>A0A3D4SZY1</accession>
<evidence type="ECO:0000256" key="11">
    <source>
        <dbReference type="HAMAP-Rule" id="MF_00328"/>
    </source>
</evidence>
<reference evidence="13 14" key="1">
    <citation type="journal article" date="2018" name="Nat. Biotechnol.">
        <title>A standardized bacterial taxonomy based on genome phylogeny substantially revises the tree of life.</title>
        <authorList>
            <person name="Parks D.H."/>
            <person name="Chuvochina M."/>
            <person name="Waite D.W."/>
            <person name="Rinke C."/>
            <person name="Skarshewski A."/>
            <person name="Chaumeil P.A."/>
            <person name="Hugenholtz P."/>
        </authorList>
    </citation>
    <scope>NUCLEOTIDE SEQUENCE [LARGE SCALE GENOMIC DNA]</scope>
    <source>
        <strain evidence="13">UBA11247</strain>
    </source>
</reference>
<evidence type="ECO:0000256" key="6">
    <source>
        <dbReference type="ARBA" id="ARBA00022741"/>
    </source>
</evidence>
<dbReference type="InterPro" id="IPR027417">
    <property type="entry name" value="P-loop_NTPase"/>
</dbReference>
<evidence type="ECO:0000256" key="1">
    <source>
        <dbReference type="ARBA" id="ARBA00003531"/>
    </source>
</evidence>
<dbReference type="GO" id="GO:0005524">
    <property type="term" value="F:ATP binding"/>
    <property type="evidence" value="ECO:0007669"/>
    <property type="project" value="UniProtKB-UniRule"/>
</dbReference>
<dbReference type="Proteomes" id="UP000261739">
    <property type="component" value="Unassembled WGS sequence"/>
</dbReference>
<protein>
    <recommendedName>
        <fullName evidence="4 11">Guanylate kinase</fullName>
        <ecNumber evidence="3 11">2.7.4.8</ecNumber>
    </recommendedName>
    <alternativeName>
        <fullName evidence="9 11">GMP kinase</fullName>
    </alternativeName>
</protein>
<dbReference type="NCBIfam" id="TIGR03263">
    <property type="entry name" value="guanyl_kin"/>
    <property type="match status" value="1"/>
</dbReference>
<proteinExistence type="inferred from homology"/>
<evidence type="ECO:0000256" key="4">
    <source>
        <dbReference type="ARBA" id="ARBA00016296"/>
    </source>
</evidence>
<dbReference type="AlphaFoldDB" id="A0A3D4SZY1"/>
<organism evidence="13 14">
    <name type="scientific">Corynebacterium nuruki</name>
    <dbReference type="NCBI Taxonomy" id="1032851"/>
    <lineage>
        <taxon>Bacteria</taxon>
        <taxon>Bacillati</taxon>
        <taxon>Actinomycetota</taxon>
        <taxon>Actinomycetes</taxon>
        <taxon>Mycobacteriales</taxon>
        <taxon>Corynebacteriaceae</taxon>
        <taxon>Corynebacterium</taxon>
    </lineage>
</organism>
<comment type="similarity">
    <text evidence="2 11">Belongs to the guanylate kinase family.</text>
</comment>
<evidence type="ECO:0000256" key="10">
    <source>
        <dbReference type="ARBA" id="ARBA00048594"/>
    </source>
</evidence>
<evidence type="ECO:0000256" key="8">
    <source>
        <dbReference type="ARBA" id="ARBA00022840"/>
    </source>
</evidence>
<comment type="catalytic activity">
    <reaction evidence="10 11">
        <text>GMP + ATP = GDP + ADP</text>
        <dbReference type="Rhea" id="RHEA:20780"/>
        <dbReference type="ChEBI" id="CHEBI:30616"/>
        <dbReference type="ChEBI" id="CHEBI:58115"/>
        <dbReference type="ChEBI" id="CHEBI:58189"/>
        <dbReference type="ChEBI" id="CHEBI:456216"/>
        <dbReference type="EC" id="2.7.4.8"/>
    </reaction>
</comment>
<evidence type="ECO:0000313" key="13">
    <source>
        <dbReference type="EMBL" id="HCT14571.1"/>
    </source>
</evidence>
<dbReference type="Gene3D" id="3.30.63.10">
    <property type="entry name" value="Guanylate Kinase phosphate binding domain"/>
    <property type="match status" value="1"/>
</dbReference>
<evidence type="ECO:0000256" key="5">
    <source>
        <dbReference type="ARBA" id="ARBA00022679"/>
    </source>
</evidence>
<sequence>MATDASTTGTGEGTPRLVVLAGPSAVGKSTVVQGLKDSVPDLFFSVSMTTRDPRPGEVDGRDYHYVSEADFRRAIDDGQMLEWAEIHGGLQLSGTPRQPVENALAAGRPVLVEVDLAGARNVKQLLPQAVTVFLAPPTWEDLVSRLTGRGTESDEVIRRRLETAHEELASKDEFDRVVVNRDVDTAVGEIADILLGR</sequence>
<dbReference type="SUPFAM" id="SSF52540">
    <property type="entry name" value="P-loop containing nucleoside triphosphate hydrolases"/>
    <property type="match status" value="1"/>
</dbReference>
<evidence type="ECO:0000256" key="2">
    <source>
        <dbReference type="ARBA" id="ARBA00005790"/>
    </source>
</evidence>
<dbReference type="RefSeq" id="WP_273051816.1">
    <property type="nucleotide sequence ID" value="NZ_DAITTW010000008.1"/>
</dbReference>
<evidence type="ECO:0000259" key="12">
    <source>
        <dbReference type="PROSITE" id="PS50052"/>
    </source>
</evidence>
<keyword evidence="6 11" id="KW-0547">Nucleotide-binding</keyword>
<dbReference type="PANTHER" id="PTHR23117:SF13">
    <property type="entry name" value="GUANYLATE KINASE"/>
    <property type="match status" value="1"/>
</dbReference>
<dbReference type="PANTHER" id="PTHR23117">
    <property type="entry name" value="GUANYLATE KINASE-RELATED"/>
    <property type="match status" value="1"/>
</dbReference>
<dbReference type="Gene3D" id="3.40.50.300">
    <property type="entry name" value="P-loop containing nucleotide triphosphate hydrolases"/>
    <property type="match status" value="1"/>
</dbReference>
<dbReference type="InterPro" id="IPR020590">
    <property type="entry name" value="Guanylate_kinase_CS"/>
</dbReference>
<evidence type="ECO:0000256" key="7">
    <source>
        <dbReference type="ARBA" id="ARBA00022777"/>
    </source>
</evidence>
<evidence type="ECO:0000256" key="3">
    <source>
        <dbReference type="ARBA" id="ARBA00012961"/>
    </source>
</evidence>
<feature type="binding site" evidence="11">
    <location>
        <begin position="22"/>
        <end position="29"/>
    </location>
    <ligand>
        <name>ATP</name>
        <dbReference type="ChEBI" id="CHEBI:30616"/>
    </ligand>
</feature>
<dbReference type="CDD" id="cd00071">
    <property type="entry name" value="GMPK"/>
    <property type="match status" value="1"/>
</dbReference>
<gene>
    <name evidence="11" type="primary">gmk</name>
    <name evidence="13" type="ORF">DIW82_07215</name>
</gene>
<dbReference type="EMBL" id="DQID01000189">
    <property type="protein sequence ID" value="HCT14571.1"/>
    <property type="molecule type" value="Genomic_DNA"/>
</dbReference>